<accession>A0ABP0MWD1</accession>
<feature type="transmembrane region" description="Helical" evidence="1">
    <location>
        <begin position="172"/>
        <end position="192"/>
    </location>
</feature>
<dbReference type="EMBL" id="CAXAMN010019835">
    <property type="protein sequence ID" value="CAK9055024.1"/>
    <property type="molecule type" value="Genomic_DNA"/>
</dbReference>
<evidence type="ECO:0000313" key="3">
    <source>
        <dbReference type="Proteomes" id="UP001642484"/>
    </source>
</evidence>
<proteinExistence type="predicted"/>
<feature type="transmembrane region" description="Helical" evidence="1">
    <location>
        <begin position="199"/>
        <end position="219"/>
    </location>
</feature>
<comment type="caution">
    <text evidence="2">The sequence shown here is derived from an EMBL/GenBank/DDBJ whole genome shotgun (WGS) entry which is preliminary data.</text>
</comment>
<evidence type="ECO:0000313" key="2">
    <source>
        <dbReference type="EMBL" id="CAK9055024.1"/>
    </source>
</evidence>
<reference evidence="2 3" key="1">
    <citation type="submission" date="2024-02" db="EMBL/GenBank/DDBJ databases">
        <authorList>
            <person name="Chen Y."/>
            <person name="Shah S."/>
            <person name="Dougan E. K."/>
            <person name="Thang M."/>
            <person name="Chan C."/>
        </authorList>
    </citation>
    <scope>NUCLEOTIDE SEQUENCE [LARGE SCALE GENOMIC DNA]</scope>
</reference>
<feature type="transmembrane region" description="Helical" evidence="1">
    <location>
        <begin position="143"/>
        <end position="166"/>
    </location>
</feature>
<evidence type="ECO:0000256" key="1">
    <source>
        <dbReference type="SAM" id="Phobius"/>
    </source>
</evidence>
<organism evidence="2 3">
    <name type="scientific">Durusdinium trenchii</name>
    <dbReference type="NCBI Taxonomy" id="1381693"/>
    <lineage>
        <taxon>Eukaryota</taxon>
        <taxon>Sar</taxon>
        <taxon>Alveolata</taxon>
        <taxon>Dinophyceae</taxon>
        <taxon>Suessiales</taxon>
        <taxon>Symbiodiniaceae</taxon>
        <taxon>Durusdinium</taxon>
    </lineage>
</organism>
<feature type="transmembrane region" description="Helical" evidence="1">
    <location>
        <begin position="225"/>
        <end position="247"/>
    </location>
</feature>
<keyword evidence="1" id="KW-0472">Membrane</keyword>
<name>A0ABP0MWD1_9DINO</name>
<evidence type="ECO:0008006" key="4">
    <source>
        <dbReference type="Google" id="ProtNLM"/>
    </source>
</evidence>
<sequence length="279" mass="31235">MDWSALDLLTRSVLAQHSAEWWLCMEYTHLLPQPAQIAAQNFWIPKMDCQILMFALAASLLAALWWKLGKSWQARRRKELGGYKALPLVSDEEEAHVESHEGPYISYPVDSDGESPEVDRAEDSLLKTPCTADSEAQQSEPDVSLGICSTLFFGLGTLTWLVALLLCKTTTWLMLLMTMPGYFYGAFVALYAEWSHDPVDLIIGIVSAALFVWCLALPFLEGKPWYVLALQGASALLGTLALRSRFWFTELEPIKRFRLSLSSLLVAWLAVDLMPVSAT</sequence>
<keyword evidence="1" id="KW-0812">Transmembrane</keyword>
<gene>
    <name evidence="2" type="ORF">CCMP2556_LOCUS27433</name>
</gene>
<dbReference type="Proteomes" id="UP001642484">
    <property type="component" value="Unassembled WGS sequence"/>
</dbReference>
<keyword evidence="1" id="KW-1133">Transmembrane helix</keyword>
<feature type="transmembrane region" description="Helical" evidence="1">
    <location>
        <begin position="259"/>
        <end position="278"/>
    </location>
</feature>
<feature type="transmembrane region" description="Helical" evidence="1">
    <location>
        <begin position="51"/>
        <end position="68"/>
    </location>
</feature>
<keyword evidence="3" id="KW-1185">Reference proteome</keyword>
<protein>
    <recommendedName>
        <fullName evidence="4">Phosphatidic acid phosphatase type 2/haloperoxidase domain-containing protein</fullName>
    </recommendedName>
</protein>